<dbReference type="Gene3D" id="1.10.287.70">
    <property type="match status" value="1"/>
</dbReference>
<dbReference type="Gene3D" id="2.60.120.10">
    <property type="entry name" value="Jelly Rolls"/>
    <property type="match status" value="1"/>
</dbReference>
<dbReference type="GeneID" id="106744642"/>
<dbReference type="GO" id="GO:0035725">
    <property type="term" value="P:sodium ion transmembrane transport"/>
    <property type="evidence" value="ECO:0007669"/>
    <property type="project" value="TreeGrafter"/>
</dbReference>
<dbReference type="CDD" id="cd00038">
    <property type="entry name" value="CAP_ED"/>
    <property type="match status" value="1"/>
</dbReference>
<dbReference type="SUPFAM" id="SSF51206">
    <property type="entry name" value="cAMP-binding domain-like"/>
    <property type="match status" value="1"/>
</dbReference>
<organism evidence="3 4">
    <name type="scientific">Dinoponera quadriceps</name>
    <name type="common">South American ant</name>
    <dbReference type="NCBI Taxonomy" id="609295"/>
    <lineage>
        <taxon>Eukaryota</taxon>
        <taxon>Metazoa</taxon>
        <taxon>Ecdysozoa</taxon>
        <taxon>Arthropoda</taxon>
        <taxon>Hexapoda</taxon>
        <taxon>Insecta</taxon>
        <taxon>Pterygota</taxon>
        <taxon>Neoptera</taxon>
        <taxon>Endopterygota</taxon>
        <taxon>Hymenoptera</taxon>
        <taxon>Apocrita</taxon>
        <taxon>Aculeata</taxon>
        <taxon>Formicoidea</taxon>
        <taxon>Formicidae</taxon>
        <taxon>Ponerinae</taxon>
        <taxon>Ponerini</taxon>
        <taxon>Dinoponera</taxon>
    </lineage>
</organism>
<dbReference type="SMART" id="SM00100">
    <property type="entry name" value="cNMP"/>
    <property type="match status" value="1"/>
</dbReference>
<dbReference type="SUPFAM" id="SSF81324">
    <property type="entry name" value="Voltage-gated potassium channels"/>
    <property type="match status" value="1"/>
</dbReference>
<protein>
    <submittedName>
        <fullName evidence="4">Potassium/sodium hyperpolarization-activated cyclic nucleotide-gated channel 2-like</fullName>
    </submittedName>
</protein>
<dbReference type="Gene3D" id="1.10.287.630">
    <property type="entry name" value="Helix hairpin bin"/>
    <property type="match status" value="1"/>
</dbReference>
<dbReference type="OrthoDB" id="2021138at2759"/>
<keyword evidence="1" id="KW-0472">Membrane</keyword>
<dbReference type="InterPro" id="IPR014710">
    <property type="entry name" value="RmlC-like_jellyroll"/>
</dbReference>
<dbReference type="PANTHER" id="PTHR45689:SF14">
    <property type="entry name" value="CYCLIC NUCLEOTIDE-GATED CATION CHANNEL SUBUNIT A-LIKE PROTEIN"/>
    <property type="match status" value="1"/>
</dbReference>
<feature type="transmembrane region" description="Helical" evidence="1">
    <location>
        <begin position="214"/>
        <end position="239"/>
    </location>
</feature>
<feature type="transmembrane region" description="Helical" evidence="1">
    <location>
        <begin position="108"/>
        <end position="132"/>
    </location>
</feature>
<dbReference type="Proteomes" id="UP000515204">
    <property type="component" value="Unplaced"/>
</dbReference>
<keyword evidence="1" id="KW-1133">Transmembrane helix</keyword>
<feature type="transmembrane region" description="Helical" evidence="1">
    <location>
        <begin position="80"/>
        <end position="102"/>
    </location>
</feature>
<proteinExistence type="predicted"/>
<name>A0A6P3X9H8_DINQU</name>
<evidence type="ECO:0000313" key="4">
    <source>
        <dbReference type="RefSeq" id="XP_014475051.1"/>
    </source>
</evidence>
<dbReference type="AlphaFoldDB" id="A0A6P3X9H8"/>
<feature type="transmembrane region" description="Helical" evidence="1">
    <location>
        <begin position="299"/>
        <end position="317"/>
    </location>
</feature>
<accession>A0A6P3X9H8</accession>
<dbReference type="PANTHER" id="PTHR45689">
    <property type="entry name" value="I[[H]] CHANNEL, ISOFORM E"/>
    <property type="match status" value="1"/>
</dbReference>
<evidence type="ECO:0000259" key="2">
    <source>
        <dbReference type="PROSITE" id="PS50042"/>
    </source>
</evidence>
<dbReference type="GO" id="GO:0098855">
    <property type="term" value="C:HCN channel complex"/>
    <property type="evidence" value="ECO:0007669"/>
    <property type="project" value="TreeGrafter"/>
</dbReference>
<dbReference type="InterPro" id="IPR000595">
    <property type="entry name" value="cNMP-bd_dom"/>
</dbReference>
<feature type="domain" description="Cyclic nucleotide-binding" evidence="2">
    <location>
        <begin position="402"/>
        <end position="519"/>
    </location>
</feature>
<dbReference type="PROSITE" id="PS50042">
    <property type="entry name" value="CNMP_BINDING_3"/>
    <property type="match status" value="1"/>
</dbReference>
<dbReference type="RefSeq" id="XP_014475051.1">
    <property type="nucleotide sequence ID" value="XM_014619565.1"/>
</dbReference>
<reference evidence="4" key="1">
    <citation type="submission" date="2025-08" db="UniProtKB">
        <authorList>
            <consortium name="RefSeq"/>
        </authorList>
    </citation>
    <scope>IDENTIFICATION</scope>
</reference>
<gene>
    <name evidence="4" type="primary">LOC106744642</name>
</gene>
<dbReference type="KEGG" id="dqu:106744642"/>
<evidence type="ECO:0000256" key="1">
    <source>
        <dbReference type="SAM" id="Phobius"/>
    </source>
</evidence>
<dbReference type="GO" id="GO:0005249">
    <property type="term" value="F:voltage-gated potassium channel activity"/>
    <property type="evidence" value="ECO:0007669"/>
    <property type="project" value="TreeGrafter"/>
</dbReference>
<evidence type="ECO:0000313" key="3">
    <source>
        <dbReference type="Proteomes" id="UP000515204"/>
    </source>
</evidence>
<dbReference type="GO" id="GO:0003254">
    <property type="term" value="P:regulation of membrane depolarization"/>
    <property type="evidence" value="ECO:0007669"/>
    <property type="project" value="TreeGrafter"/>
</dbReference>
<keyword evidence="1" id="KW-0812">Transmembrane</keyword>
<sequence length="531" mass="62453">MLRVEHECEIGPMYGEIFFLPDRGLFQRVLDAFRRLMMASDKNPGTRKYLRSRATVITEKRRHLRNYKYVLHPCSILRHYWDLIVILTALSLFLAVPYQAVFEIEERLLYWTILKNCLLVVCCTDVAVNFFTGYLDNEQRIVVMDLKKIMKRYVRHGTFVPDLLGSLPTDLAFLLIWQKYKVTRELTSLTCLFRVFSFASYMRKIARAYDAPMAIYDVCVVVFWLVIALHWQSCLYWLVPIATTSLRLPKRPSNDSWIHKAHLWEEPKEWQYLLCLLRAMPIFLKSGCLHSKPKNEADLTMLLVLQVLGTLTIYILTGQAMQLFKGDNSSKIKYHSNMAQLKRYMRYRQLPRTTQHRIVAYYEFRFQHRYFRENEILHTLSIQMRQEIGMHACRKLVENVTFFSNLPFLLLTRIVALLKSEIFLTNDVIVRVNQPGDCMYFIATGTVAIYTSSGKEVCHLEDGAHFGEIALVMPDERRVASVVAVEICELYRLDRVDFARTIHPYPMLWERIKNIAVERHEKTMILNNTGQ</sequence>
<dbReference type="InterPro" id="IPR051413">
    <property type="entry name" value="K/Na_HCN_channel"/>
</dbReference>
<dbReference type="InterPro" id="IPR018490">
    <property type="entry name" value="cNMP-bd_dom_sf"/>
</dbReference>
<keyword evidence="3" id="KW-1185">Reference proteome</keyword>
<dbReference type="Pfam" id="PF00027">
    <property type="entry name" value="cNMP_binding"/>
    <property type="match status" value="1"/>
</dbReference>